<organism evidence="1 2">
    <name type="scientific">Fraxinus pennsylvanica</name>
    <dbReference type="NCBI Taxonomy" id="56036"/>
    <lineage>
        <taxon>Eukaryota</taxon>
        <taxon>Viridiplantae</taxon>
        <taxon>Streptophyta</taxon>
        <taxon>Embryophyta</taxon>
        <taxon>Tracheophyta</taxon>
        <taxon>Spermatophyta</taxon>
        <taxon>Magnoliopsida</taxon>
        <taxon>eudicotyledons</taxon>
        <taxon>Gunneridae</taxon>
        <taxon>Pentapetalae</taxon>
        <taxon>asterids</taxon>
        <taxon>lamiids</taxon>
        <taxon>Lamiales</taxon>
        <taxon>Oleaceae</taxon>
        <taxon>Oleeae</taxon>
        <taxon>Fraxinus</taxon>
    </lineage>
</organism>
<gene>
    <name evidence="1" type="ORF">FPE_LOCUS18816</name>
</gene>
<dbReference type="Proteomes" id="UP000834106">
    <property type="component" value="Chromosome 11"/>
</dbReference>
<name>A0AAD2E1K6_9LAMI</name>
<evidence type="ECO:0000313" key="2">
    <source>
        <dbReference type="Proteomes" id="UP000834106"/>
    </source>
</evidence>
<sequence length="120" mass="13272">MKERGKAVEIYNNDSDFNYSGLELPCRKHHSSSSIGICAYCLKEKLVKLRITSGVFMDLESETIKSGFDPRKSGLRGGFDAKIGTVKKGVYPVKESDFSAMDESAFIDLNLDLSADPNQI</sequence>
<evidence type="ECO:0000313" key="1">
    <source>
        <dbReference type="EMBL" id="CAI9771386.1"/>
    </source>
</evidence>
<dbReference type="AlphaFoldDB" id="A0AAD2E1K6"/>
<accession>A0AAD2E1K6</accession>
<dbReference type="EMBL" id="OU503046">
    <property type="protein sequence ID" value="CAI9771386.1"/>
    <property type="molecule type" value="Genomic_DNA"/>
</dbReference>
<keyword evidence="2" id="KW-1185">Reference proteome</keyword>
<proteinExistence type="predicted"/>
<protein>
    <submittedName>
        <fullName evidence="1">Uncharacterized protein</fullName>
    </submittedName>
</protein>
<reference evidence="1" key="1">
    <citation type="submission" date="2023-05" db="EMBL/GenBank/DDBJ databases">
        <authorList>
            <person name="Huff M."/>
        </authorList>
    </citation>
    <scope>NUCLEOTIDE SEQUENCE</scope>
</reference>